<dbReference type="InterPro" id="IPR013780">
    <property type="entry name" value="Glyco_hydro_b"/>
</dbReference>
<accession>A0A813SCK1</accession>
<dbReference type="PANTHER" id="PTHR31308:SF3">
    <property type="entry name" value="ENDOGLYCOCERAMIDASE"/>
    <property type="match status" value="1"/>
</dbReference>
<feature type="domain" description="Glycoside hydrolase family 5 C-terminal" evidence="7">
    <location>
        <begin position="414"/>
        <end position="490"/>
    </location>
</feature>
<dbReference type="Gene3D" id="3.20.20.80">
    <property type="entry name" value="Glycosidases"/>
    <property type="match status" value="1"/>
</dbReference>
<dbReference type="EMBL" id="CAJNOC010000745">
    <property type="protein sequence ID" value="CAF0798530.1"/>
    <property type="molecule type" value="Genomic_DNA"/>
</dbReference>
<dbReference type="InterPro" id="IPR017853">
    <property type="entry name" value="GH"/>
</dbReference>
<evidence type="ECO:0008006" key="10">
    <source>
        <dbReference type="Google" id="ProtNLM"/>
    </source>
</evidence>
<dbReference type="AlphaFoldDB" id="A0A813SCK1"/>
<feature type="domain" description="Glycoside hydrolase family 5" evidence="6">
    <location>
        <begin position="49"/>
        <end position="397"/>
    </location>
</feature>
<dbReference type="InterPro" id="IPR041036">
    <property type="entry name" value="GH5_C"/>
</dbReference>
<keyword evidence="9" id="KW-1185">Reference proteome</keyword>
<evidence type="ECO:0000256" key="1">
    <source>
        <dbReference type="ARBA" id="ARBA00005641"/>
    </source>
</evidence>
<keyword evidence="5" id="KW-0812">Transmembrane</keyword>
<dbReference type="InterPro" id="IPR052066">
    <property type="entry name" value="Glycosphingolipid_Hydrolases"/>
</dbReference>
<dbReference type="OrthoDB" id="1887033at2759"/>
<dbReference type="Gene3D" id="2.60.40.1180">
    <property type="entry name" value="Golgi alpha-mannosidase II"/>
    <property type="match status" value="1"/>
</dbReference>
<dbReference type="Proteomes" id="UP000663879">
    <property type="component" value="Unassembled WGS sequence"/>
</dbReference>
<evidence type="ECO:0000313" key="8">
    <source>
        <dbReference type="EMBL" id="CAF0798530.1"/>
    </source>
</evidence>
<comment type="caution">
    <text evidence="8">The sequence shown here is derived from an EMBL/GenBank/DDBJ whole genome shotgun (WGS) entry which is preliminary data.</text>
</comment>
<keyword evidence="5" id="KW-0472">Membrane</keyword>
<evidence type="ECO:0000259" key="7">
    <source>
        <dbReference type="Pfam" id="PF18564"/>
    </source>
</evidence>
<feature type="transmembrane region" description="Helical" evidence="5">
    <location>
        <begin position="9"/>
        <end position="26"/>
    </location>
</feature>
<proteinExistence type="inferred from homology"/>
<organism evidence="8 9">
    <name type="scientific">Brachionus calyciflorus</name>
    <dbReference type="NCBI Taxonomy" id="104777"/>
    <lineage>
        <taxon>Eukaryota</taxon>
        <taxon>Metazoa</taxon>
        <taxon>Spiralia</taxon>
        <taxon>Gnathifera</taxon>
        <taxon>Rotifera</taxon>
        <taxon>Eurotatoria</taxon>
        <taxon>Monogononta</taxon>
        <taxon>Pseudotrocha</taxon>
        <taxon>Ploima</taxon>
        <taxon>Brachionidae</taxon>
        <taxon>Brachionus</taxon>
    </lineage>
</organism>
<comment type="similarity">
    <text evidence="1 4">Belongs to the glycosyl hydrolase 5 (cellulase A) family.</text>
</comment>
<evidence type="ECO:0000256" key="4">
    <source>
        <dbReference type="RuleBase" id="RU361153"/>
    </source>
</evidence>
<gene>
    <name evidence="8" type="ORF">OXX778_LOCUS6342</name>
</gene>
<dbReference type="GO" id="GO:0000272">
    <property type="term" value="P:polysaccharide catabolic process"/>
    <property type="evidence" value="ECO:0007669"/>
    <property type="project" value="InterPro"/>
</dbReference>
<dbReference type="GO" id="GO:0016042">
    <property type="term" value="P:lipid catabolic process"/>
    <property type="evidence" value="ECO:0007669"/>
    <property type="project" value="UniProtKB-ARBA"/>
</dbReference>
<evidence type="ECO:0000313" key="9">
    <source>
        <dbReference type="Proteomes" id="UP000663879"/>
    </source>
</evidence>
<keyword evidence="3 4" id="KW-0326">Glycosidase</keyword>
<protein>
    <recommendedName>
        <fullName evidence="10">Endoglycoceramidase</fullName>
    </recommendedName>
</protein>
<keyword evidence="5" id="KW-1133">Transmembrane helix</keyword>
<evidence type="ECO:0000256" key="3">
    <source>
        <dbReference type="ARBA" id="ARBA00023295"/>
    </source>
</evidence>
<dbReference type="PANTHER" id="PTHR31308">
    <property type="match status" value="1"/>
</dbReference>
<sequence length="517" mass="60154">MIYSSNKTFYAFLFIIFSIKIVHIELSSLPRIKIKGKWFVDQDDRVVLFHGINAVKKEFPWIPDSTNLNLTNETQLNFMKNWGFNSARVGIMWSGLYPEKGKLNLTYVNEMKKIVNLLEKYGIYVIIDLHQDMMSSKFAAYDGFPLWFLNELPSSKFPFPWPLTNKSIEANVFAAYITEACSFAFQCLYDNVNKVQEYFFEYWRTVAQLFSNSTSILAYEIINEPWAGNIFQNPFLLLPGIADKVNLLPLYDKTYEEIRNYDKETIVFYEPVTWGLVSSKDVIGTGFDHAPGNDTSGTALSWHFYCWLLDLDPNLSINGTFPDYVRQICNDWQLNAFFKAVDDESKKLGGSASFLTEFGICIFRDSKTGKLNLDACKYVLDASDEHFQSWTYWESNFFSNDQSFNEELLNIFSRVYPVVTNGIPKSLNYNSTTKNFLYTYEMTVSNYKQALLTTEIHVPQFLYKYGFQVNISPDLKWFYDSESSRIIISLNDTYLNKFSKEKNFKFQAELNVNIFSK</sequence>
<dbReference type="GO" id="GO:1901136">
    <property type="term" value="P:carbohydrate derivative catabolic process"/>
    <property type="evidence" value="ECO:0007669"/>
    <property type="project" value="UniProtKB-ARBA"/>
</dbReference>
<evidence type="ECO:0000259" key="6">
    <source>
        <dbReference type="Pfam" id="PF00150"/>
    </source>
</evidence>
<evidence type="ECO:0000256" key="2">
    <source>
        <dbReference type="ARBA" id="ARBA00022801"/>
    </source>
</evidence>
<reference evidence="8" key="1">
    <citation type="submission" date="2021-02" db="EMBL/GenBank/DDBJ databases">
        <authorList>
            <person name="Nowell W R."/>
        </authorList>
    </citation>
    <scope>NUCLEOTIDE SEQUENCE</scope>
    <source>
        <strain evidence="8">Ploen Becks lab</strain>
    </source>
</reference>
<dbReference type="Pfam" id="PF18564">
    <property type="entry name" value="Glyco_hydro_5_C"/>
    <property type="match status" value="1"/>
</dbReference>
<name>A0A813SCK1_9BILA</name>
<keyword evidence="2 4" id="KW-0378">Hydrolase</keyword>
<dbReference type="Pfam" id="PF00150">
    <property type="entry name" value="Cellulase"/>
    <property type="match status" value="1"/>
</dbReference>
<dbReference type="GO" id="GO:0004553">
    <property type="term" value="F:hydrolase activity, hydrolyzing O-glycosyl compounds"/>
    <property type="evidence" value="ECO:0007669"/>
    <property type="project" value="InterPro"/>
</dbReference>
<dbReference type="InterPro" id="IPR001547">
    <property type="entry name" value="Glyco_hydro_5"/>
</dbReference>
<dbReference type="SUPFAM" id="SSF51445">
    <property type="entry name" value="(Trans)glycosidases"/>
    <property type="match status" value="1"/>
</dbReference>
<evidence type="ECO:0000256" key="5">
    <source>
        <dbReference type="SAM" id="Phobius"/>
    </source>
</evidence>